<protein>
    <submittedName>
        <fullName evidence="1">Uncharacterized protein</fullName>
    </submittedName>
</protein>
<dbReference type="Proteomes" id="UP001152795">
    <property type="component" value="Unassembled WGS sequence"/>
</dbReference>
<comment type="caution">
    <text evidence="1">The sequence shown here is derived from an EMBL/GenBank/DDBJ whole genome shotgun (WGS) entry which is preliminary data.</text>
</comment>
<name>A0A6S7LQG7_PARCT</name>
<proteinExistence type="predicted"/>
<dbReference type="EMBL" id="CACRXK020027085">
    <property type="protein sequence ID" value="CAB4040663.1"/>
    <property type="molecule type" value="Genomic_DNA"/>
</dbReference>
<gene>
    <name evidence="1" type="ORF">PACLA_8A042349</name>
</gene>
<evidence type="ECO:0000313" key="2">
    <source>
        <dbReference type="Proteomes" id="UP001152795"/>
    </source>
</evidence>
<evidence type="ECO:0000313" key="1">
    <source>
        <dbReference type="EMBL" id="CAB4040663.1"/>
    </source>
</evidence>
<feature type="non-terminal residue" evidence="1">
    <location>
        <position position="62"/>
    </location>
</feature>
<accession>A0A6S7LQG7</accession>
<sequence>MAELFDAGGVLSSPGGSAKVFLYDQIKLTWYADNKSMIFNGVDGQILERLVISMLETGAKLA</sequence>
<keyword evidence="2" id="KW-1185">Reference proteome</keyword>
<reference evidence="1" key="1">
    <citation type="submission" date="2020-04" db="EMBL/GenBank/DDBJ databases">
        <authorList>
            <person name="Alioto T."/>
            <person name="Alioto T."/>
            <person name="Gomez Garrido J."/>
        </authorList>
    </citation>
    <scope>NUCLEOTIDE SEQUENCE</scope>
    <source>
        <strain evidence="1">A484AB</strain>
    </source>
</reference>
<organism evidence="1 2">
    <name type="scientific">Paramuricea clavata</name>
    <name type="common">Red gorgonian</name>
    <name type="synonym">Violescent sea-whip</name>
    <dbReference type="NCBI Taxonomy" id="317549"/>
    <lineage>
        <taxon>Eukaryota</taxon>
        <taxon>Metazoa</taxon>
        <taxon>Cnidaria</taxon>
        <taxon>Anthozoa</taxon>
        <taxon>Octocorallia</taxon>
        <taxon>Malacalcyonacea</taxon>
        <taxon>Plexauridae</taxon>
        <taxon>Paramuricea</taxon>
    </lineage>
</organism>
<dbReference type="AlphaFoldDB" id="A0A6S7LQG7"/>